<gene>
    <name evidence="13" type="ORF">PAPYR_3321</name>
</gene>
<evidence type="ECO:0000259" key="11">
    <source>
        <dbReference type="PROSITE" id="PS50893"/>
    </source>
</evidence>
<name>A0ABQ8UMA8_9EUKA</name>
<sequence>MHLVSFYGFLSVNTVQIPRSTPRVLRLLPGGFYRPWLPPSLALMSADTKPSSVLKPEEKPQPQANVNPAPKNPEQAAWFLNRCLFLFFCPVIFKGMRKPLGPSDIWQVHDADRADKALRRLKQFWRPKYERYHRERASYEDALKAYEAQLSTLQPNSPQPKRPSAPSKPSMVMTLISVAGWRFWWGAFLCLAQYASQLIAPLTLQPLIEAIFYLRSGDPTFKFPIGYAVLFCISSFIMGLCQSNSERHTWHVASRLRVAMMAGVYDKVLHLNNASSSQTDSGQMITLISADARNATDTMVYLHYVWAVPCLLVAAVVLVFYTIGWAGLPPLVLMLVCLPFQSWIGKKVMDATKNYMAVNDERVKVTNETVQGIRVVKFTGLEDTFANRIRESRLRQSVHLQSSYYYRSFMVLLFKLVPTFVNVAAFVAYPLMYGNASPAIIFTAMAYLGLISHPLSLLPMAFTALAQAIASSRRVGDFLLLPERQDDPDVKRAEASRAAGHVDPTVGIAVRNATFRWAEPPKLPPPVPEMRARESLANQLLAEWKRQAKACAQRGVRPPPHPPGAAEIPDVIMLPILVKMGIRKKGDLPSSSAAPSPAASPEPQTTTSPVPLPSPPPAAGPVSRAAAMLEAVQQAIIDEAAPKAARPPTLRGIDFVVPKGTLTMVIGHVGCGKSSLASALIGEITRVEGDVTVNGSLSFCAQQAWITNATVRENILFGLPYDEEKYKRCVEACALLPDFKIMAAGDQTAIGEKGVNLSGGQKQRISLARSVYSGRDVYLWDDPLSAVDVHVGKHIFERAIKGLLAGKTMVLITNQLQFLDQADQVIVLKEGTIEAKGSMAELVASGFDMTKYSVKITAGPSTEDDVTRITPTPAPGPSPCPSPAPSAGTSAPATAAHAAAENPDDTRKAEEGASGEADEGKKAALTLISEEEQQTGAIAMRSYGKYLGTYSGLAGWVAVLALWVIVEGSSTVMSWWLQQWTSDVYLAELGLYYPLLIYAMIGVFQALVGVFRALGWVQFSTRSAKLIHEGLVNRIVRAPTSFFDTTPVDMQLSGQYEGVLNLWLDFVATLVVVGLGSPWFFVVMVPILGLFWLLLTAYRASSRELQRIESIARSPCFSHFNETLTGLPTLRSYGLVDRWTGVFHEKCDRHSSSYVMFRLGQKWMGLWQSVISVLLVVGAVLLYVFLDVSSAVSFILAQAVVMFVQLESLMTSIERIQSYSETVPQEMHEGIVPPAGWPQTGVIKFDKVSFRYRAKLPLVLKGADFEIRSNEKVGVVGRTGAGKSSLLVVLFRLVELGGATGDGRILLDGIDIAKVQLNLLRQHIAIIPQDPVLFSGSLRYNLDLAMTHEDSEIWRVLEHIYLKDFVSSLKDKLDTQITEGGTNLSVGQRQLLCLGRALLHSSKVVVMDEATANVDTDTDNAIQRTIRECFADRTVIIIAHRINTVMGCDRVMVMDAGKVAEFDNPQLLMANPASRFACLVASLNHTGNEEPAAAVTPVPQPSR</sequence>
<dbReference type="PANTHER" id="PTHR24223">
    <property type="entry name" value="ATP-BINDING CASSETTE SUB-FAMILY C"/>
    <property type="match status" value="1"/>
</dbReference>
<reference evidence="13" key="1">
    <citation type="journal article" date="2022" name="bioRxiv">
        <title>Genomics of Preaxostyla Flagellates Illuminates Evolutionary Transitions and the Path Towards Mitochondrial Loss.</title>
        <authorList>
            <person name="Novak L.V.F."/>
            <person name="Treitli S.C."/>
            <person name="Pyrih J."/>
            <person name="Halakuc P."/>
            <person name="Pipaliya S.V."/>
            <person name="Vacek V."/>
            <person name="Brzon O."/>
            <person name="Soukal P."/>
            <person name="Eme L."/>
            <person name="Dacks J.B."/>
            <person name="Karnkowska A."/>
            <person name="Elias M."/>
            <person name="Hampl V."/>
        </authorList>
    </citation>
    <scope>NUCLEOTIDE SEQUENCE</scope>
    <source>
        <strain evidence="13">RCP-MX</strain>
    </source>
</reference>
<dbReference type="InterPro" id="IPR044746">
    <property type="entry name" value="ABCC_6TM_D1"/>
</dbReference>
<keyword evidence="14" id="KW-1185">Reference proteome</keyword>
<feature type="compositionally biased region" description="Pro residues" evidence="9">
    <location>
        <begin position="872"/>
        <end position="884"/>
    </location>
</feature>
<evidence type="ECO:0000256" key="4">
    <source>
        <dbReference type="ARBA" id="ARBA00022692"/>
    </source>
</evidence>
<dbReference type="CDD" id="cd18580">
    <property type="entry name" value="ABC_6TM_ABCC_D2"/>
    <property type="match status" value="1"/>
</dbReference>
<dbReference type="Pfam" id="PF00664">
    <property type="entry name" value="ABC_membrane"/>
    <property type="match status" value="2"/>
</dbReference>
<evidence type="ECO:0000256" key="1">
    <source>
        <dbReference type="ARBA" id="ARBA00004141"/>
    </source>
</evidence>
<dbReference type="InterPro" id="IPR017871">
    <property type="entry name" value="ABC_transporter-like_CS"/>
</dbReference>
<dbReference type="PROSITE" id="PS50893">
    <property type="entry name" value="ABC_TRANSPORTER_2"/>
    <property type="match status" value="2"/>
</dbReference>
<feature type="transmembrane region" description="Helical" evidence="10">
    <location>
        <begin position="991"/>
        <end position="1015"/>
    </location>
</feature>
<dbReference type="Proteomes" id="UP001141327">
    <property type="component" value="Unassembled WGS sequence"/>
</dbReference>
<feature type="transmembrane region" description="Helical" evidence="10">
    <location>
        <begin position="327"/>
        <end position="344"/>
    </location>
</feature>
<feature type="transmembrane region" description="Helical" evidence="10">
    <location>
        <begin position="1056"/>
        <end position="1073"/>
    </location>
</feature>
<feature type="compositionally biased region" description="Pro residues" evidence="9">
    <location>
        <begin position="610"/>
        <end position="619"/>
    </location>
</feature>
<evidence type="ECO:0000313" key="14">
    <source>
        <dbReference type="Proteomes" id="UP001141327"/>
    </source>
</evidence>
<dbReference type="SMART" id="SM00382">
    <property type="entry name" value="AAA"/>
    <property type="match status" value="2"/>
</dbReference>
<evidence type="ECO:0000256" key="10">
    <source>
        <dbReference type="SAM" id="Phobius"/>
    </source>
</evidence>
<evidence type="ECO:0000256" key="2">
    <source>
        <dbReference type="ARBA" id="ARBA00009726"/>
    </source>
</evidence>
<protein>
    <submittedName>
        <fullName evidence="13">Multidrug resistance-associated protein</fullName>
    </submittedName>
</protein>
<feature type="domain" description="ABC transmembrane type-1" evidence="12">
    <location>
        <begin position="957"/>
        <end position="1205"/>
    </location>
</feature>
<comment type="caution">
    <text evidence="13">The sequence shown here is derived from an EMBL/GenBank/DDBJ whole genome shotgun (WGS) entry which is preliminary data.</text>
</comment>
<comment type="similarity">
    <text evidence="2">Belongs to the ABC transporter superfamily. ABCC family. Conjugate transporter (TC 3.A.1.208) subfamily.</text>
</comment>
<dbReference type="InterPro" id="IPR027417">
    <property type="entry name" value="P-loop_NTPase"/>
</dbReference>
<feature type="region of interest" description="Disordered" evidence="9">
    <location>
        <begin position="860"/>
        <end position="921"/>
    </location>
</feature>
<dbReference type="PROSITE" id="PS00211">
    <property type="entry name" value="ABC_TRANSPORTER_1"/>
    <property type="match status" value="2"/>
</dbReference>
<feature type="transmembrane region" description="Helical" evidence="10">
    <location>
        <begin position="223"/>
        <end position="241"/>
    </location>
</feature>
<feature type="region of interest" description="Disordered" evidence="9">
    <location>
        <begin position="48"/>
        <end position="70"/>
    </location>
</feature>
<keyword evidence="4 10" id="KW-0812">Transmembrane</keyword>
<feature type="transmembrane region" description="Helical" evidence="10">
    <location>
        <begin position="409"/>
        <end position="433"/>
    </location>
</feature>
<keyword evidence="6" id="KW-0067">ATP-binding</keyword>
<dbReference type="CDD" id="cd03244">
    <property type="entry name" value="ABCC_MRP_domain2"/>
    <property type="match status" value="1"/>
</dbReference>
<feature type="transmembrane region" description="Helical" evidence="10">
    <location>
        <begin position="439"/>
        <end position="465"/>
    </location>
</feature>
<feature type="transmembrane region" description="Helical" evidence="10">
    <location>
        <begin position="301"/>
        <end position="321"/>
    </location>
</feature>
<dbReference type="InterPro" id="IPR036640">
    <property type="entry name" value="ABC1_TM_sf"/>
</dbReference>
<evidence type="ECO:0000256" key="7">
    <source>
        <dbReference type="ARBA" id="ARBA00022989"/>
    </source>
</evidence>
<feature type="transmembrane region" description="Helical" evidence="10">
    <location>
        <begin position="1079"/>
        <end position="1098"/>
    </location>
</feature>
<evidence type="ECO:0000256" key="3">
    <source>
        <dbReference type="ARBA" id="ARBA00022448"/>
    </source>
</evidence>
<accession>A0ABQ8UMA8</accession>
<dbReference type="Gene3D" id="1.20.1560.10">
    <property type="entry name" value="ABC transporter type 1, transmembrane domain"/>
    <property type="match status" value="2"/>
</dbReference>
<dbReference type="PROSITE" id="PS50929">
    <property type="entry name" value="ABC_TM1F"/>
    <property type="match status" value="2"/>
</dbReference>
<organism evidence="13 14">
    <name type="scientific">Paratrimastix pyriformis</name>
    <dbReference type="NCBI Taxonomy" id="342808"/>
    <lineage>
        <taxon>Eukaryota</taxon>
        <taxon>Metamonada</taxon>
        <taxon>Preaxostyla</taxon>
        <taxon>Paratrimastigidae</taxon>
        <taxon>Paratrimastix</taxon>
    </lineage>
</organism>
<feature type="transmembrane region" description="Helical" evidence="10">
    <location>
        <begin position="947"/>
        <end position="966"/>
    </location>
</feature>
<evidence type="ECO:0000256" key="6">
    <source>
        <dbReference type="ARBA" id="ARBA00022840"/>
    </source>
</evidence>
<dbReference type="CDD" id="cd18579">
    <property type="entry name" value="ABC_6TM_ABCC_D1"/>
    <property type="match status" value="1"/>
</dbReference>
<evidence type="ECO:0000313" key="13">
    <source>
        <dbReference type="EMBL" id="KAJ4460314.1"/>
    </source>
</evidence>
<dbReference type="Gene3D" id="3.40.50.300">
    <property type="entry name" value="P-loop containing nucleotide triphosphate hydrolases"/>
    <property type="match status" value="2"/>
</dbReference>
<dbReference type="SUPFAM" id="SSF52540">
    <property type="entry name" value="P-loop containing nucleoside triphosphate hydrolases"/>
    <property type="match status" value="2"/>
</dbReference>
<keyword evidence="3" id="KW-0813">Transport</keyword>
<keyword evidence="8 10" id="KW-0472">Membrane</keyword>
<dbReference type="SUPFAM" id="SSF90123">
    <property type="entry name" value="ABC transporter transmembrane region"/>
    <property type="match status" value="2"/>
</dbReference>
<feature type="domain" description="ABC transmembrane type-1" evidence="12">
    <location>
        <begin position="184"/>
        <end position="467"/>
    </location>
</feature>
<dbReference type="InterPro" id="IPR044726">
    <property type="entry name" value="ABCC_6TM_D2"/>
</dbReference>
<keyword evidence="5" id="KW-0547">Nucleotide-binding</keyword>
<feature type="region of interest" description="Disordered" evidence="9">
    <location>
        <begin position="586"/>
        <end position="623"/>
    </location>
</feature>
<evidence type="ECO:0000259" key="12">
    <source>
        <dbReference type="PROSITE" id="PS50929"/>
    </source>
</evidence>
<dbReference type="InterPro" id="IPR003593">
    <property type="entry name" value="AAA+_ATPase"/>
</dbReference>
<dbReference type="PANTHER" id="PTHR24223:SF456">
    <property type="entry name" value="MULTIDRUG RESISTANCE-ASSOCIATED PROTEIN LETHAL(2)03659"/>
    <property type="match status" value="1"/>
</dbReference>
<feature type="compositionally biased region" description="Low complexity" evidence="9">
    <location>
        <begin position="589"/>
        <end position="609"/>
    </location>
</feature>
<dbReference type="InterPro" id="IPR011527">
    <property type="entry name" value="ABC1_TM_dom"/>
</dbReference>
<proteinExistence type="inferred from homology"/>
<dbReference type="CDD" id="cd03250">
    <property type="entry name" value="ABCC_MRP_domain1"/>
    <property type="match status" value="1"/>
</dbReference>
<feature type="domain" description="ABC transporter" evidence="11">
    <location>
        <begin position="632"/>
        <end position="855"/>
    </location>
</feature>
<dbReference type="EMBL" id="JAPMOS010000013">
    <property type="protein sequence ID" value="KAJ4460314.1"/>
    <property type="molecule type" value="Genomic_DNA"/>
</dbReference>
<feature type="compositionally biased region" description="Low complexity" evidence="9">
    <location>
        <begin position="885"/>
        <end position="900"/>
    </location>
</feature>
<evidence type="ECO:0000256" key="9">
    <source>
        <dbReference type="SAM" id="MobiDB-lite"/>
    </source>
</evidence>
<dbReference type="InterPro" id="IPR003439">
    <property type="entry name" value="ABC_transporter-like_ATP-bd"/>
</dbReference>
<feature type="domain" description="ABC transporter" evidence="11">
    <location>
        <begin position="1243"/>
        <end position="1481"/>
    </location>
</feature>
<dbReference type="Pfam" id="PF00005">
    <property type="entry name" value="ABC_tran"/>
    <property type="match status" value="2"/>
</dbReference>
<comment type="subcellular location">
    <subcellularLocation>
        <location evidence="1">Membrane</location>
        <topology evidence="1">Multi-pass membrane protein</topology>
    </subcellularLocation>
</comment>
<feature type="transmembrane region" description="Helical" evidence="10">
    <location>
        <begin position="1166"/>
        <end position="1185"/>
    </location>
</feature>
<dbReference type="InterPro" id="IPR050173">
    <property type="entry name" value="ABC_transporter_C-like"/>
</dbReference>
<keyword evidence="7 10" id="KW-1133">Transmembrane helix</keyword>
<evidence type="ECO:0000256" key="5">
    <source>
        <dbReference type="ARBA" id="ARBA00022741"/>
    </source>
</evidence>
<evidence type="ECO:0000256" key="8">
    <source>
        <dbReference type="ARBA" id="ARBA00023136"/>
    </source>
</evidence>